<evidence type="ECO:0000256" key="3">
    <source>
        <dbReference type="ARBA" id="ARBA00022553"/>
    </source>
</evidence>
<evidence type="ECO:0000313" key="9">
    <source>
        <dbReference type="EMBL" id="QDT56041.1"/>
    </source>
</evidence>
<dbReference type="PANTHER" id="PTHR45453">
    <property type="entry name" value="PHOSPHATE REGULON SENSOR PROTEIN PHOR"/>
    <property type="match status" value="1"/>
</dbReference>
<sequence length="313" mass="35490">MAFYFRKRSTLRLPLTLSVTLMILNVTLMVFWIVLLAQGAKWTALAAGVVAFTLILGGLSFWLVLTIKEIRLNNRQANFVDSVTHELKSPIASLKLYLETIRLRSLDERKRQEFHAVMEQELNRLDQLINQLLEVGRLDAIGDQQEPELIELEPLLRRCAETACTHHRQKLSDVFDFQLPQLTLTARQIVLELVFTNLLDNAVKYGGEPPRVLIEGDPIGQNRVRVRITNDGAGVPYEDRRKIFGIFYRGGSELQRRRKGTGLGLYIVSTLVRKLRGKVHVEDRNDGKPGCTFEVDLPGRVDRPAPAAATPQD</sequence>
<dbReference type="Gene3D" id="1.10.287.130">
    <property type="match status" value="1"/>
</dbReference>
<dbReference type="SUPFAM" id="SSF55874">
    <property type="entry name" value="ATPase domain of HSP90 chaperone/DNA topoisomerase II/histidine kinase"/>
    <property type="match status" value="1"/>
</dbReference>
<dbReference type="CDD" id="cd00082">
    <property type="entry name" value="HisKA"/>
    <property type="match status" value="1"/>
</dbReference>
<protein>
    <recommendedName>
        <fullName evidence="2">histidine kinase</fullName>
        <ecNumber evidence="2">2.7.13.3</ecNumber>
    </recommendedName>
</protein>
<evidence type="ECO:0000256" key="4">
    <source>
        <dbReference type="ARBA" id="ARBA00022679"/>
    </source>
</evidence>
<dbReference type="KEGG" id="ccos:Pan44_40910"/>
<keyword evidence="10" id="KW-1185">Reference proteome</keyword>
<evidence type="ECO:0000256" key="5">
    <source>
        <dbReference type="ARBA" id="ARBA00022777"/>
    </source>
</evidence>
<dbReference type="OrthoDB" id="9804645at2"/>
<name>A0A517SIT7_9PLAN</name>
<dbReference type="PRINTS" id="PR00344">
    <property type="entry name" value="BCTRLSENSOR"/>
</dbReference>
<evidence type="ECO:0000313" key="10">
    <source>
        <dbReference type="Proteomes" id="UP000315700"/>
    </source>
</evidence>
<dbReference type="Pfam" id="PF00512">
    <property type="entry name" value="HisKA"/>
    <property type="match status" value="1"/>
</dbReference>
<dbReference type="InterPro" id="IPR004358">
    <property type="entry name" value="Sig_transdc_His_kin-like_C"/>
</dbReference>
<dbReference type="InterPro" id="IPR003661">
    <property type="entry name" value="HisK_dim/P_dom"/>
</dbReference>
<dbReference type="GO" id="GO:0016036">
    <property type="term" value="P:cellular response to phosphate starvation"/>
    <property type="evidence" value="ECO:0007669"/>
    <property type="project" value="TreeGrafter"/>
</dbReference>
<dbReference type="InterPro" id="IPR005467">
    <property type="entry name" value="His_kinase_dom"/>
</dbReference>
<dbReference type="InterPro" id="IPR036097">
    <property type="entry name" value="HisK_dim/P_sf"/>
</dbReference>
<evidence type="ECO:0000256" key="1">
    <source>
        <dbReference type="ARBA" id="ARBA00000085"/>
    </source>
</evidence>
<dbReference type="InterPro" id="IPR003594">
    <property type="entry name" value="HATPase_dom"/>
</dbReference>
<dbReference type="RefSeq" id="WP_145032794.1">
    <property type="nucleotide sequence ID" value="NZ_CP036271.1"/>
</dbReference>
<dbReference type="PROSITE" id="PS50109">
    <property type="entry name" value="HIS_KIN"/>
    <property type="match status" value="1"/>
</dbReference>
<dbReference type="Gene3D" id="3.30.565.10">
    <property type="entry name" value="Histidine kinase-like ATPase, C-terminal domain"/>
    <property type="match status" value="1"/>
</dbReference>
<dbReference type="Proteomes" id="UP000315700">
    <property type="component" value="Chromosome"/>
</dbReference>
<dbReference type="SUPFAM" id="SSF47384">
    <property type="entry name" value="Homodimeric domain of signal transducing histidine kinase"/>
    <property type="match status" value="1"/>
</dbReference>
<dbReference type="InParanoid" id="A0A517SIT7"/>
<accession>A0A517SIT7</accession>
<feature type="transmembrane region" description="Helical" evidence="7">
    <location>
        <begin position="12"/>
        <end position="36"/>
    </location>
</feature>
<dbReference type="FunFam" id="1.10.287.130:FF:000001">
    <property type="entry name" value="Two-component sensor histidine kinase"/>
    <property type="match status" value="1"/>
</dbReference>
<keyword evidence="5 9" id="KW-0418">Kinase</keyword>
<keyword evidence="6" id="KW-0902">Two-component regulatory system</keyword>
<dbReference type="SMART" id="SM00388">
    <property type="entry name" value="HisKA"/>
    <property type="match status" value="1"/>
</dbReference>
<dbReference type="Pfam" id="PF02518">
    <property type="entry name" value="HATPase_c"/>
    <property type="match status" value="1"/>
</dbReference>
<dbReference type="GO" id="GO:0005886">
    <property type="term" value="C:plasma membrane"/>
    <property type="evidence" value="ECO:0007669"/>
    <property type="project" value="TreeGrafter"/>
</dbReference>
<dbReference type="EMBL" id="CP036271">
    <property type="protein sequence ID" value="QDT56041.1"/>
    <property type="molecule type" value="Genomic_DNA"/>
</dbReference>
<dbReference type="GO" id="GO:0004721">
    <property type="term" value="F:phosphoprotein phosphatase activity"/>
    <property type="evidence" value="ECO:0007669"/>
    <property type="project" value="TreeGrafter"/>
</dbReference>
<comment type="catalytic activity">
    <reaction evidence="1">
        <text>ATP + protein L-histidine = ADP + protein N-phospho-L-histidine.</text>
        <dbReference type="EC" id="2.7.13.3"/>
    </reaction>
</comment>
<keyword evidence="7" id="KW-1133">Transmembrane helix</keyword>
<dbReference type="InterPro" id="IPR050351">
    <property type="entry name" value="BphY/WalK/GraS-like"/>
</dbReference>
<dbReference type="EC" id="2.7.13.3" evidence="2"/>
<keyword evidence="4 9" id="KW-0808">Transferase</keyword>
<dbReference type="GO" id="GO:0000155">
    <property type="term" value="F:phosphorelay sensor kinase activity"/>
    <property type="evidence" value="ECO:0007669"/>
    <property type="project" value="InterPro"/>
</dbReference>
<keyword evidence="7" id="KW-0472">Membrane</keyword>
<feature type="transmembrane region" description="Helical" evidence="7">
    <location>
        <begin position="42"/>
        <end position="65"/>
    </location>
</feature>
<dbReference type="AlphaFoldDB" id="A0A517SIT7"/>
<dbReference type="PANTHER" id="PTHR45453:SF1">
    <property type="entry name" value="PHOSPHATE REGULON SENSOR PROTEIN PHOR"/>
    <property type="match status" value="1"/>
</dbReference>
<organism evidence="9 10">
    <name type="scientific">Caulifigura coniformis</name>
    <dbReference type="NCBI Taxonomy" id="2527983"/>
    <lineage>
        <taxon>Bacteria</taxon>
        <taxon>Pseudomonadati</taxon>
        <taxon>Planctomycetota</taxon>
        <taxon>Planctomycetia</taxon>
        <taxon>Planctomycetales</taxon>
        <taxon>Planctomycetaceae</taxon>
        <taxon>Caulifigura</taxon>
    </lineage>
</organism>
<reference evidence="9 10" key="1">
    <citation type="submission" date="2019-02" db="EMBL/GenBank/DDBJ databases">
        <title>Deep-cultivation of Planctomycetes and their phenomic and genomic characterization uncovers novel biology.</title>
        <authorList>
            <person name="Wiegand S."/>
            <person name="Jogler M."/>
            <person name="Boedeker C."/>
            <person name="Pinto D."/>
            <person name="Vollmers J."/>
            <person name="Rivas-Marin E."/>
            <person name="Kohn T."/>
            <person name="Peeters S.H."/>
            <person name="Heuer A."/>
            <person name="Rast P."/>
            <person name="Oberbeckmann S."/>
            <person name="Bunk B."/>
            <person name="Jeske O."/>
            <person name="Meyerdierks A."/>
            <person name="Storesund J.E."/>
            <person name="Kallscheuer N."/>
            <person name="Luecker S."/>
            <person name="Lage O.M."/>
            <person name="Pohl T."/>
            <person name="Merkel B.J."/>
            <person name="Hornburger P."/>
            <person name="Mueller R.-W."/>
            <person name="Bruemmer F."/>
            <person name="Labrenz M."/>
            <person name="Spormann A.M."/>
            <person name="Op den Camp H."/>
            <person name="Overmann J."/>
            <person name="Amann R."/>
            <person name="Jetten M.S.M."/>
            <person name="Mascher T."/>
            <person name="Medema M.H."/>
            <person name="Devos D.P."/>
            <person name="Kaster A.-K."/>
            <person name="Ovreas L."/>
            <person name="Rohde M."/>
            <person name="Galperin M.Y."/>
            <person name="Jogler C."/>
        </authorList>
    </citation>
    <scope>NUCLEOTIDE SEQUENCE [LARGE SCALE GENOMIC DNA]</scope>
    <source>
        <strain evidence="9 10">Pan44</strain>
    </source>
</reference>
<evidence type="ECO:0000259" key="8">
    <source>
        <dbReference type="PROSITE" id="PS50109"/>
    </source>
</evidence>
<evidence type="ECO:0000256" key="6">
    <source>
        <dbReference type="ARBA" id="ARBA00023012"/>
    </source>
</evidence>
<proteinExistence type="predicted"/>
<evidence type="ECO:0000256" key="2">
    <source>
        <dbReference type="ARBA" id="ARBA00012438"/>
    </source>
</evidence>
<evidence type="ECO:0000256" key="7">
    <source>
        <dbReference type="SAM" id="Phobius"/>
    </source>
</evidence>
<keyword evidence="3" id="KW-0597">Phosphoprotein</keyword>
<dbReference type="SMART" id="SM00387">
    <property type="entry name" value="HATPase_c"/>
    <property type="match status" value="1"/>
</dbReference>
<feature type="domain" description="Histidine kinase" evidence="8">
    <location>
        <begin position="82"/>
        <end position="301"/>
    </location>
</feature>
<dbReference type="InterPro" id="IPR036890">
    <property type="entry name" value="HATPase_C_sf"/>
</dbReference>
<gene>
    <name evidence="9" type="primary">glrK</name>
    <name evidence="9" type="ORF">Pan44_40910</name>
</gene>
<keyword evidence="7" id="KW-0812">Transmembrane</keyword>